<proteinExistence type="predicted"/>
<dbReference type="PANTHER" id="PTHR43833">
    <property type="entry name" value="POTASSIUM CHANNEL PROTEIN 2-RELATED-RELATED"/>
    <property type="match status" value="1"/>
</dbReference>
<evidence type="ECO:0000313" key="3">
    <source>
        <dbReference type="Proteomes" id="UP000189114"/>
    </source>
</evidence>
<dbReference type="InterPro" id="IPR050721">
    <property type="entry name" value="Trk_Ktr_HKT_K-transport"/>
</dbReference>
<dbReference type="PANTHER" id="PTHR43833:SF7">
    <property type="entry name" value="KTR SYSTEM POTASSIUM UPTAKE PROTEIN C"/>
    <property type="match status" value="1"/>
</dbReference>
<reference evidence="3" key="1">
    <citation type="submission" date="2016-10" db="EMBL/GenBank/DDBJ databases">
        <title>Rodentibacter gen. nov. and new species.</title>
        <authorList>
            <person name="Christensen H."/>
        </authorList>
    </citation>
    <scope>NUCLEOTIDE SEQUENCE [LARGE SCALE GENOMIC DNA]</scope>
    <source>
        <strain evidence="3">Ppn152</strain>
    </source>
</reference>
<dbReference type="EMBL" id="MLAE01000011">
    <property type="protein sequence ID" value="OOF79538.1"/>
    <property type="molecule type" value="Genomic_DNA"/>
</dbReference>
<dbReference type="GO" id="GO:0006813">
    <property type="term" value="P:potassium ion transport"/>
    <property type="evidence" value="ECO:0007669"/>
    <property type="project" value="InterPro"/>
</dbReference>
<dbReference type="InterPro" id="IPR036291">
    <property type="entry name" value="NAD(P)-bd_dom_sf"/>
</dbReference>
<dbReference type="Gene3D" id="3.40.50.720">
    <property type="entry name" value="NAD(P)-binding Rossmann-like Domain"/>
    <property type="match status" value="1"/>
</dbReference>
<evidence type="ECO:0000259" key="1">
    <source>
        <dbReference type="PROSITE" id="PS51201"/>
    </source>
</evidence>
<dbReference type="PROSITE" id="PS51201">
    <property type="entry name" value="RCK_N"/>
    <property type="match status" value="1"/>
</dbReference>
<comment type="caution">
    <text evidence="2">The sequence shown here is derived from an EMBL/GenBank/DDBJ whole genome shotgun (WGS) entry which is preliminary data.</text>
</comment>
<sequence>MQFAVIGLGKFGLAAALELQGLGNTVTTIDHDEKLIEKFGDRLHYAVIADSTDISALQELNIVDYDAVLVAIGADLEASLLTVLNLQHLNVKNIWVKAKNQAHAMVLKGLDIVKVIEPEQDMGVRIAQAMNYPMVTQYMPLGDNYFLIKIVVTSTEHNLAKLQHKYPNDKFVGVMRNGQLISELDCDFQFMENDRLMVMGELTSLRALALEFKA</sequence>
<name>A0A1V3KQD7_9PAST</name>
<dbReference type="InterPro" id="IPR036721">
    <property type="entry name" value="RCK_C_sf"/>
</dbReference>
<gene>
    <name evidence="2" type="ORF">BKG96_02340</name>
</gene>
<dbReference type="RefSeq" id="WP_077586198.1">
    <property type="nucleotide sequence ID" value="NZ_MLAE01000011.1"/>
</dbReference>
<protein>
    <recommendedName>
        <fullName evidence="1">RCK N-terminal domain-containing protein</fullName>
    </recommendedName>
</protein>
<dbReference type="AlphaFoldDB" id="A0A1V3KQD7"/>
<dbReference type="InterPro" id="IPR003148">
    <property type="entry name" value="RCK_N"/>
</dbReference>
<accession>A0A1V3KQD7</accession>
<dbReference type="Proteomes" id="UP000189114">
    <property type="component" value="Unassembled WGS sequence"/>
</dbReference>
<dbReference type="Pfam" id="PF02254">
    <property type="entry name" value="TrkA_N"/>
    <property type="match status" value="1"/>
</dbReference>
<organism evidence="2 3">
    <name type="scientific">Rodentibacter caecimuris</name>
    <dbReference type="NCBI Taxonomy" id="1796644"/>
    <lineage>
        <taxon>Bacteria</taxon>
        <taxon>Pseudomonadati</taxon>
        <taxon>Pseudomonadota</taxon>
        <taxon>Gammaproteobacteria</taxon>
        <taxon>Pasteurellales</taxon>
        <taxon>Pasteurellaceae</taxon>
        <taxon>Rodentibacter</taxon>
    </lineage>
</organism>
<feature type="domain" description="RCK N-terminal" evidence="1">
    <location>
        <begin position="1"/>
        <end position="117"/>
    </location>
</feature>
<dbReference type="SUPFAM" id="SSF51735">
    <property type="entry name" value="NAD(P)-binding Rossmann-fold domains"/>
    <property type="match status" value="1"/>
</dbReference>
<evidence type="ECO:0000313" key="2">
    <source>
        <dbReference type="EMBL" id="OOF79538.1"/>
    </source>
</evidence>
<dbReference type="SUPFAM" id="SSF116726">
    <property type="entry name" value="TrkA C-terminal domain-like"/>
    <property type="match status" value="1"/>
</dbReference>